<name>A0A820Z010_9BILA</name>
<evidence type="ECO:0000256" key="3">
    <source>
        <dbReference type="SAM" id="MobiDB-lite"/>
    </source>
</evidence>
<dbReference type="EMBL" id="CAJOBQ010002356">
    <property type="protein sequence ID" value="CAF4555307.1"/>
    <property type="molecule type" value="Genomic_DNA"/>
</dbReference>
<proteinExistence type="inferred from homology"/>
<dbReference type="InterPro" id="IPR006196">
    <property type="entry name" value="RNA-binding_domain_S1_IF1"/>
</dbReference>
<accession>A0A820Z010</accession>
<keyword evidence="1" id="KW-0396">Initiation factor</keyword>
<feature type="compositionally biased region" description="Basic residues" evidence="3">
    <location>
        <begin position="62"/>
        <end position="73"/>
    </location>
</feature>
<organism evidence="6 7">
    <name type="scientific">Rotaria socialis</name>
    <dbReference type="NCBI Taxonomy" id="392032"/>
    <lineage>
        <taxon>Eukaryota</taxon>
        <taxon>Metazoa</taxon>
        <taxon>Spiralia</taxon>
        <taxon>Gnathifera</taxon>
        <taxon>Rotifera</taxon>
        <taxon>Eurotatoria</taxon>
        <taxon>Bdelloidea</taxon>
        <taxon>Philodinida</taxon>
        <taxon>Philodinidae</taxon>
        <taxon>Rotaria</taxon>
    </lineage>
</organism>
<sequence length="288" mass="32593">MCSSLTDSCFSQYPLSVWKEVFVVLELVTRLIFQTIKTNKVSFLIQYFTLSANLRTSIMPKNKGKGGKNRRRGKNENDDVKRELILKEDGQSYAQVTRILGNGHLEAFCFDSAGGKKRLCHIRGKLRKKQWINQGDVILVGLRDYQDDKADVIMRYLADEARELKRMHEIPDNINITETATSTNEGLEEVVFDERYNEAESDDDVDGLPRNTNGRTANNESLSEEESNDEDEDGHDYYNPNRMPKKTGNLNAGNLLGTKKESGKGARNDRRQVVSGSDSDGHDDLAHI</sequence>
<dbReference type="GO" id="GO:0003723">
    <property type="term" value="F:RNA binding"/>
    <property type="evidence" value="ECO:0007669"/>
    <property type="project" value="InterPro"/>
</dbReference>
<dbReference type="SMART" id="SM00652">
    <property type="entry name" value="eIF1a"/>
    <property type="match status" value="1"/>
</dbReference>
<dbReference type="CDD" id="cd05793">
    <property type="entry name" value="S1_IF1A"/>
    <property type="match status" value="1"/>
</dbReference>
<evidence type="ECO:0000256" key="2">
    <source>
        <dbReference type="RuleBase" id="RU004364"/>
    </source>
</evidence>
<feature type="region of interest" description="Disordered" evidence="3">
    <location>
        <begin position="195"/>
        <end position="288"/>
    </location>
</feature>
<comment type="similarity">
    <text evidence="2">Belongs to the eIF-1A family.</text>
</comment>
<dbReference type="PROSITE" id="PS50832">
    <property type="entry name" value="S1_IF1_TYPE"/>
    <property type="match status" value="1"/>
</dbReference>
<dbReference type="PANTHER" id="PTHR21668">
    <property type="entry name" value="EIF-1A"/>
    <property type="match status" value="1"/>
</dbReference>
<feature type="compositionally biased region" description="Basic and acidic residues" evidence="3">
    <location>
        <begin position="258"/>
        <end position="272"/>
    </location>
</feature>
<dbReference type="InterPro" id="IPR001253">
    <property type="entry name" value="TIF_eIF-1A"/>
</dbReference>
<evidence type="ECO:0000259" key="4">
    <source>
        <dbReference type="PROSITE" id="PS50832"/>
    </source>
</evidence>
<gene>
    <name evidence="5" type="ORF">HFQ381_LOCUS26913</name>
    <name evidence="6" type="ORF">TSG867_LOCUS24946</name>
</gene>
<dbReference type="HAMAP" id="MF_00216">
    <property type="entry name" value="aIF_1A"/>
    <property type="match status" value="1"/>
</dbReference>
<feature type="region of interest" description="Disordered" evidence="3">
    <location>
        <begin position="59"/>
        <end position="80"/>
    </location>
</feature>
<dbReference type="SUPFAM" id="SSF50249">
    <property type="entry name" value="Nucleic acid-binding proteins"/>
    <property type="match status" value="1"/>
</dbReference>
<evidence type="ECO:0000313" key="7">
    <source>
        <dbReference type="Proteomes" id="UP000663862"/>
    </source>
</evidence>
<dbReference type="AlphaFoldDB" id="A0A820Z010"/>
<evidence type="ECO:0000256" key="1">
    <source>
        <dbReference type="PROSITE-ProRule" id="PRU00181"/>
    </source>
</evidence>
<dbReference type="NCBIfam" id="TIGR00523">
    <property type="entry name" value="eIF-1A"/>
    <property type="match status" value="1"/>
</dbReference>
<dbReference type="Gene3D" id="2.40.50.140">
    <property type="entry name" value="Nucleic acid-binding proteins"/>
    <property type="match status" value="1"/>
</dbReference>
<protein>
    <recommendedName>
        <fullName evidence="4">S1-like domain-containing protein</fullName>
    </recommendedName>
</protein>
<feature type="compositionally biased region" description="Basic and acidic residues" evidence="3">
    <location>
        <begin position="279"/>
        <end position="288"/>
    </location>
</feature>
<dbReference type="InterPro" id="IPR012340">
    <property type="entry name" value="NA-bd_OB-fold"/>
</dbReference>
<dbReference type="EMBL" id="CAJOBO010003346">
    <property type="protein sequence ID" value="CAF4489524.1"/>
    <property type="molecule type" value="Genomic_DNA"/>
</dbReference>
<comment type="caution">
    <text evidence="6">The sequence shown here is derived from an EMBL/GenBank/DDBJ whole genome shotgun (WGS) entry which is preliminary data.</text>
</comment>
<evidence type="ECO:0000313" key="5">
    <source>
        <dbReference type="EMBL" id="CAF4489524.1"/>
    </source>
</evidence>
<dbReference type="Proteomes" id="UP000663862">
    <property type="component" value="Unassembled WGS sequence"/>
</dbReference>
<evidence type="ECO:0000313" key="6">
    <source>
        <dbReference type="EMBL" id="CAF4555307.1"/>
    </source>
</evidence>
<keyword evidence="1" id="KW-0648">Protein biosynthesis</keyword>
<feature type="domain" description="S1-like" evidence="4">
    <location>
        <begin position="80"/>
        <end position="157"/>
    </location>
</feature>
<reference evidence="6" key="1">
    <citation type="submission" date="2021-02" db="EMBL/GenBank/DDBJ databases">
        <authorList>
            <person name="Nowell W R."/>
        </authorList>
    </citation>
    <scope>NUCLEOTIDE SEQUENCE</scope>
</reference>
<dbReference type="Proteomes" id="UP000663851">
    <property type="component" value="Unassembled WGS sequence"/>
</dbReference>
<feature type="compositionally biased region" description="Acidic residues" evidence="3">
    <location>
        <begin position="222"/>
        <end position="234"/>
    </location>
</feature>
<dbReference type="Pfam" id="PF01176">
    <property type="entry name" value="eIF-1a"/>
    <property type="match status" value="1"/>
</dbReference>
<dbReference type="GO" id="GO:0003743">
    <property type="term" value="F:translation initiation factor activity"/>
    <property type="evidence" value="ECO:0007669"/>
    <property type="project" value="UniProtKB-UniRule"/>
</dbReference>